<reference evidence="2" key="1">
    <citation type="submission" date="2021-11" db="EMBL/GenBank/DDBJ databases">
        <authorList>
            <consortium name="Genoscope - CEA"/>
            <person name="William W."/>
        </authorList>
    </citation>
    <scope>NUCLEOTIDE SEQUENCE</scope>
</reference>
<evidence type="ECO:0000256" key="1">
    <source>
        <dbReference type="SAM" id="SignalP"/>
    </source>
</evidence>
<accession>A0A8J2SEL1</accession>
<dbReference type="AlphaFoldDB" id="A0A8J2SEL1"/>
<name>A0A8J2SEL1_9STRA</name>
<sequence>MRGLLLLVAARAAEASSEAAVLLVGAAYDVDEARLRATKKFVVDAFGASETLVLLKGVHYNKNIYNEAEVRALRDVVAATLEPSFIDIRPGAELTHGYARNASRIGKCIWSRETSCLYRHSSSRDPLEVRIEAWWGVLQAAYGALTKRESIRGKAFDRVACVRADIEFTSPIRHSTNLEPRYVYAASDPPDAVFLFGSRKSAERVLTTYARVDALARDGKCAALDRARFMYSWFLSCYAVKELYGQGVRIVADPQIHGKIRLHTGGGTPGIHLLEAHPPFTATRFLDSEAYDASIHAPPDDGFSSELKCHGSNRRSNGYCGPWRYAHSH</sequence>
<evidence type="ECO:0000313" key="2">
    <source>
        <dbReference type="EMBL" id="CAH0368358.1"/>
    </source>
</evidence>
<feature type="signal peptide" evidence="1">
    <location>
        <begin position="1"/>
        <end position="15"/>
    </location>
</feature>
<evidence type="ECO:0000313" key="3">
    <source>
        <dbReference type="Proteomes" id="UP000789595"/>
    </source>
</evidence>
<dbReference type="EMBL" id="CAKKNE010000002">
    <property type="protein sequence ID" value="CAH0368358.1"/>
    <property type="molecule type" value="Genomic_DNA"/>
</dbReference>
<feature type="chain" id="PRO_5035295433" evidence="1">
    <location>
        <begin position="16"/>
        <end position="329"/>
    </location>
</feature>
<proteinExistence type="predicted"/>
<organism evidence="2 3">
    <name type="scientific">Pelagomonas calceolata</name>
    <dbReference type="NCBI Taxonomy" id="35677"/>
    <lineage>
        <taxon>Eukaryota</taxon>
        <taxon>Sar</taxon>
        <taxon>Stramenopiles</taxon>
        <taxon>Ochrophyta</taxon>
        <taxon>Pelagophyceae</taxon>
        <taxon>Pelagomonadales</taxon>
        <taxon>Pelagomonadaceae</taxon>
        <taxon>Pelagomonas</taxon>
    </lineage>
</organism>
<gene>
    <name evidence="2" type="ORF">PECAL_2P14200</name>
</gene>
<dbReference type="Proteomes" id="UP000789595">
    <property type="component" value="Unassembled WGS sequence"/>
</dbReference>
<comment type="caution">
    <text evidence="2">The sequence shown here is derived from an EMBL/GenBank/DDBJ whole genome shotgun (WGS) entry which is preliminary data.</text>
</comment>
<keyword evidence="3" id="KW-1185">Reference proteome</keyword>
<keyword evidence="1" id="KW-0732">Signal</keyword>
<protein>
    <submittedName>
        <fullName evidence="2">Uncharacterized protein</fullName>
    </submittedName>
</protein>